<evidence type="ECO:0000313" key="2">
    <source>
        <dbReference type="EMBL" id="KAI5061533.1"/>
    </source>
</evidence>
<dbReference type="Gene3D" id="1.10.10.10">
    <property type="entry name" value="Winged helix-like DNA-binding domain superfamily/Winged helix DNA-binding domain"/>
    <property type="match status" value="1"/>
</dbReference>
<evidence type="ECO:0000313" key="3">
    <source>
        <dbReference type="Proteomes" id="UP000886520"/>
    </source>
</evidence>
<evidence type="ECO:0000259" key="1">
    <source>
        <dbReference type="SMART" id="SM00849"/>
    </source>
</evidence>
<dbReference type="EMBL" id="JABFUD020000023">
    <property type="protein sequence ID" value="KAI5061533.1"/>
    <property type="molecule type" value="Genomic_DNA"/>
</dbReference>
<sequence length="426" mass="47033">MQPWVYWKFLEQPDFGPGPSVHTILFMTDLNVESVSTLGKWFNSEDAWKTLMAGGNQTDFRVGPLATYAFSPHFSPGLQHRLKLDVKAQEYPPGVLLLPLTSSTLKPFSKTNLVVFSSKVPVEQDALSRLQGEALIVDPGCHPSEAQELLSKIVKSLPKKLFVFLTHHHLDHTEGLPTVYKENPEALVLAHELTIRRLGKVQGKLKCLPVVDGASVLIGNEELRVIAAPGHTDGHMALLHVPSHTLIVGDHCVGQGSSRLDAAGGGNMQDYLSTTRNFIGLAPRVIVPMHGQINLWPLQMLRGYIRYREAREAKILSSINQGARTAFQVVSQAYSDTPPALWIAALSNAKLHVDHLNQLQQLPLDFSKALFQKSCGVGFFLRCLSYSSFRMLKAVPQSHHGVWKVPIAIAVLGCVVFVDKMICHKS</sequence>
<dbReference type="PANTHER" id="PTHR23131">
    <property type="entry name" value="ENDORIBONUCLEASE LACTB2"/>
    <property type="match status" value="1"/>
</dbReference>
<gene>
    <name evidence="2" type="ORF">GOP47_0024038</name>
</gene>
<feature type="domain" description="Metallo-beta-lactamase" evidence="1">
    <location>
        <begin position="124"/>
        <end position="290"/>
    </location>
</feature>
<dbReference type="Pfam" id="PF00753">
    <property type="entry name" value="Lactamase_B"/>
    <property type="match status" value="1"/>
</dbReference>
<dbReference type="CDD" id="cd06262">
    <property type="entry name" value="metallo-hydrolase-like_MBL-fold"/>
    <property type="match status" value="1"/>
</dbReference>
<dbReference type="SMART" id="SM00849">
    <property type="entry name" value="Lactamase_B"/>
    <property type="match status" value="1"/>
</dbReference>
<dbReference type="OrthoDB" id="17458at2759"/>
<dbReference type="PANTHER" id="PTHR23131:SF0">
    <property type="entry name" value="ENDORIBONUCLEASE LACTB2"/>
    <property type="match status" value="1"/>
</dbReference>
<organism evidence="2 3">
    <name type="scientific">Adiantum capillus-veneris</name>
    <name type="common">Maidenhair fern</name>
    <dbReference type="NCBI Taxonomy" id="13818"/>
    <lineage>
        <taxon>Eukaryota</taxon>
        <taxon>Viridiplantae</taxon>
        <taxon>Streptophyta</taxon>
        <taxon>Embryophyta</taxon>
        <taxon>Tracheophyta</taxon>
        <taxon>Polypodiopsida</taxon>
        <taxon>Polypodiidae</taxon>
        <taxon>Polypodiales</taxon>
        <taxon>Pteridineae</taxon>
        <taxon>Pteridaceae</taxon>
        <taxon>Vittarioideae</taxon>
        <taxon>Adiantum</taxon>
    </lineage>
</organism>
<dbReference type="InterPro" id="IPR036388">
    <property type="entry name" value="WH-like_DNA-bd_sf"/>
</dbReference>
<name>A0A9D4U5U6_ADICA</name>
<keyword evidence="3" id="KW-1185">Reference proteome</keyword>
<proteinExistence type="predicted"/>
<dbReference type="Gene3D" id="3.60.15.10">
    <property type="entry name" value="Ribonuclease Z/Hydroxyacylglutathione hydrolase-like"/>
    <property type="match status" value="1"/>
</dbReference>
<dbReference type="Proteomes" id="UP000886520">
    <property type="component" value="Chromosome 23"/>
</dbReference>
<comment type="caution">
    <text evidence="2">The sequence shown here is derived from an EMBL/GenBank/DDBJ whole genome shotgun (WGS) entry which is preliminary data.</text>
</comment>
<dbReference type="InterPro" id="IPR036866">
    <property type="entry name" value="RibonucZ/Hydroxyglut_hydro"/>
</dbReference>
<dbReference type="AlphaFoldDB" id="A0A9D4U5U6"/>
<reference evidence="2" key="1">
    <citation type="submission" date="2021-01" db="EMBL/GenBank/DDBJ databases">
        <title>Adiantum capillus-veneris genome.</title>
        <authorList>
            <person name="Fang Y."/>
            <person name="Liao Q."/>
        </authorList>
    </citation>
    <scope>NUCLEOTIDE SEQUENCE</scope>
    <source>
        <strain evidence="2">H3</strain>
        <tissue evidence="2">Leaf</tissue>
    </source>
</reference>
<dbReference type="InterPro" id="IPR050662">
    <property type="entry name" value="Sec-metab_biosynth-thioest"/>
</dbReference>
<accession>A0A9D4U5U6</accession>
<dbReference type="SUPFAM" id="SSF56281">
    <property type="entry name" value="Metallo-hydrolase/oxidoreductase"/>
    <property type="match status" value="1"/>
</dbReference>
<dbReference type="InterPro" id="IPR001279">
    <property type="entry name" value="Metallo-B-lactamas"/>
</dbReference>
<dbReference type="GO" id="GO:0009536">
    <property type="term" value="C:plastid"/>
    <property type="evidence" value="ECO:0007669"/>
    <property type="project" value="TreeGrafter"/>
</dbReference>
<protein>
    <recommendedName>
        <fullName evidence="1">Metallo-beta-lactamase domain-containing protein</fullName>
    </recommendedName>
</protein>